<gene>
    <name evidence="1" type="ORF">FIA58_021105</name>
</gene>
<dbReference type="RefSeq" id="WP_140964673.1">
    <property type="nucleotide sequence ID" value="NZ_VEVQ02000039.1"/>
</dbReference>
<feature type="non-terminal residue" evidence="1">
    <location>
        <position position="1"/>
    </location>
</feature>
<name>A0ABX0IWU3_9FLAO</name>
<dbReference type="NCBIfam" id="TIGR03696">
    <property type="entry name" value="Rhs_assc_core"/>
    <property type="match status" value="1"/>
</dbReference>
<dbReference type="PANTHER" id="PTHR32305:SF15">
    <property type="entry name" value="PROTEIN RHSA-RELATED"/>
    <property type="match status" value="1"/>
</dbReference>
<dbReference type="Gene3D" id="2.180.10.10">
    <property type="entry name" value="RHS repeat-associated core"/>
    <property type="match status" value="1"/>
</dbReference>
<reference evidence="1 2" key="3">
    <citation type="submission" date="2020-02" db="EMBL/GenBank/DDBJ databases">
        <title>Flavobacterium profundi sp. nov., isolated from a deep-sea seamount.</title>
        <authorList>
            <person name="Zhang D.-C."/>
        </authorList>
    </citation>
    <scope>NUCLEOTIDE SEQUENCE [LARGE SCALE GENOMIC DNA]</scope>
    <source>
        <strain evidence="1 2">EC11</strain>
    </source>
</reference>
<dbReference type="PANTHER" id="PTHR32305">
    <property type="match status" value="1"/>
</dbReference>
<keyword evidence="2" id="KW-1185">Reference proteome</keyword>
<protein>
    <submittedName>
        <fullName evidence="1">RHS repeat-associated core domain-containing protein</fullName>
    </submittedName>
</protein>
<dbReference type="InterPro" id="IPR022385">
    <property type="entry name" value="Rhs_assc_core"/>
</dbReference>
<dbReference type="InterPro" id="IPR050708">
    <property type="entry name" value="T6SS_VgrG/RHS"/>
</dbReference>
<reference evidence="1 2" key="2">
    <citation type="submission" date="2019-05" db="EMBL/GenBank/DDBJ databases">
        <authorList>
            <person name="Lianzixin W."/>
        </authorList>
    </citation>
    <scope>NUCLEOTIDE SEQUENCE [LARGE SCALE GENOMIC DNA]</scope>
    <source>
        <strain evidence="1 2">EC11</strain>
    </source>
</reference>
<reference evidence="2" key="1">
    <citation type="submission" date="2019-05" db="EMBL/GenBank/DDBJ databases">
        <title>Flavobacterium profundi sp. nov., isolated from a deep-sea seamount.</title>
        <authorList>
            <person name="Zhang D.-C."/>
        </authorList>
    </citation>
    <scope>NUCLEOTIDE SEQUENCE [LARGE SCALE GENOMIC DNA]</scope>
    <source>
        <strain evidence="2">EC11</strain>
    </source>
</reference>
<accession>A0ABX0IWU3</accession>
<dbReference type="EMBL" id="VEVQ02000039">
    <property type="protein sequence ID" value="NHN28178.1"/>
    <property type="molecule type" value="Genomic_DNA"/>
</dbReference>
<sequence length="274" mass="31237">LKGGTPTVQSTYQYKYNGKELQTELGLNMYDYGARNYDPALGRWMNIDPLAENSRRWTPYNYAYNNPMYFVDPDSMQADDWRNKKNQLVYDAEKQVYTANATAQDKKFGETLRKSGAEGQKQFDALTKSKAKVKVDFQEGKSPILEGQLGYTDVTKSETKEDGSVVVLEATIKVYMGEIEEMHQLIMNDDNPKECLSISEKQIENVHTIKENNLSVFEMAIGTFGHEIGHINNKNAELVKEEDAGKNFGKYGSEFLPQIIENRILNDLAKKKKK</sequence>
<comment type="caution">
    <text evidence="1">The sequence shown here is derived from an EMBL/GenBank/DDBJ whole genome shotgun (WGS) entry which is preliminary data.</text>
</comment>
<evidence type="ECO:0000313" key="1">
    <source>
        <dbReference type="EMBL" id="NHN28178.1"/>
    </source>
</evidence>
<proteinExistence type="predicted"/>
<organism evidence="1 2">
    <name type="scientific">Flavobacterium jejuense</name>
    <dbReference type="NCBI Taxonomy" id="1544455"/>
    <lineage>
        <taxon>Bacteria</taxon>
        <taxon>Pseudomonadati</taxon>
        <taxon>Bacteroidota</taxon>
        <taxon>Flavobacteriia</taxon>
        <taxon>Flavobacteriales</taxon>
        <taxon>Flavobacteriaceae</taxon>
        <taxon>Flavobacterium</taxon>
    </lineage>
</organism>
<evidence type="ECO:0000313" key="2">
    <source>
        <dbReference type="Proteomes" id="UP000817854"/>
    </source>
</evidence>
<dbReference type="Proteomes" id="UP000817854">
    <property type="component" value="Unassembled WGS sequence"/>
</dbReference>